<protein>
    <recommendedName>
        <fullName evidence="6 7">Large ribosomal subunit protein bL31</fullName>
    </recommendedName>
</protein>
<organism evidence="8 9">
    <name type="scientific">Solirubrobacter pauli</name>
    <dbReference type="NCBI Taxonomy" id="166793"/>
    <lineage>
        <taxon>Bacteria</taxon>
        <taxon>Bacillati</taxon>
        <taxon>Actinomycetota</taxon>
        <taxon>Thermoleophilia</taxon>
        <taxon>Solirubrobacterales</taxon>
        <taxon>Solirubrobacteraceae</taxon>
        <taxon>Solirubrobacter</taxon>
    </lineage>
</organism>
<evidence type="ECO:0000256" key="1">
    <source>
        <dbReference type="ARBA" id="ARBA00009296"/>
    </source>
</evidence>
<proteinExistence type="inferred from homology"/>
<dbReference type="InterPro" id="IPR042105">
    <property type="entry name" value="Ribosomal_bL31_sf"/>
</dbReference>
<dbReference type="GO" id="GO:0019843">
    <property type="term" value="F:rRNA binding"/>
    <property type="evidence" value="ECO:0007669"/>
    <property type="project" value="UniProtKB-KW"/>
</dbReference>
<evidence type="ECO:0000256" key="4">
    <source>
        <dbReference type="ARBA" id="ARBA00022980"/>
    </source>
</evidence>
<evidence type="ECO:0000256" key="3">
    <source>
        <dbReference type="ARBA" id="ARBA00022884"/>
    </source>
</evidence>
<dbReference type="PANTHER" id="PTHR33280:SF1">
    <property type="entry name" value="LARGE RIBOSOMAL SUBUNIT PROTEIN BL31C"/>
    <property type="match status" value="1"/>
</dbReference>
<feature type="binding site" evidence="7">
    <location>
        <position position="18"/>
    </location>
    <ligand>
        <name>Zn(2+)</name>
        <dbReference type="ChEBI" id="CHEBI:29105"/>
    </ligand>
</feature>
<dbReference type="PANTHER" id="PTHR33280">
    <property type="entry name" value="50S RIBOSOMAL PROTEIN L31, CHLOROPLASTIC"/>
    <property type="match status" value="1"/>
</dbReference>
<comment type="similarity">
    <text evidence="1 7">Belongs to the bacterial ribosomal protein bL31 family. Type A subfamily.</text>
</comment>
<evidence type="ECO:0000256" key="5">
    <source>
        <dbReference type="ARBA" id="ARBA00023274"/>
    </source>
</evidence>
<feature type="binding site" evidence="7">
    <location>
        <position position="16"/>
    </location>
    <ligand>
        <name>Zn(2+)</name>
        <dbReference type="ChEBI" id="CHEBI:29105"/>
    </ligand>
</feature>
<keyword evidence="5 7" id="KW-0687">Ribonucleoprotein</keyword>
<keyword evidence="7" id="KW-0479">Metal-binding</keyword>
<dbReference type="GO" id="GO:0046872">
    <property type="term" value="F:metal ion binding"/>
    <property type="evidence" value="ECO:0007669"/>
    <property type="project" value="UniProtKB-KW"/>
</dbReference>
<evidence type="ECO:0000313" key="8">
    <source>
        <dbReference type="EMBL" id="RKQ91299.1"/>
    </source>
</evidence>
<dbReference type="AlphaFoldDB" id="A0A660L9U5"/>
<feature type="binding site" evidence="7">
    <location>
        <position position="39"/>
    </location>
    <ligand>
        <name>Zn(2+)</name>
        <dbReference type="ChEBI" id="CHEBI:29105"/>
    </ligand>
</feature>
<keyword evidence="4 7" id="KW-0689">Ribosomal protein</keyword>
<dbReference type="RefSeq" id="WP_121248793.1">
    <property type="nucleotide sequence ID" value="NZ_RBIL01000001.1"/>
</dbReference>
<evidence type="ECO:0000256" key="2">
    <source>
        <dbReference type="ARBA" id="ARBA00022730"/>
    </source>
</evidence>
<dbReference type="SUPFAM" id="SSF143800">
    <property type="entry name" value="L28p-like"/>
    <property type="match status" value="1"/>
</dbReference>
<keyword evidence="9" id="KW-1185">Reference proteome</keyword>
<dbReference type="InterPro" id="IPR002150">
    <property type="entry name" value="Ribosomal_bL31"/>
</dbReference>
<evidence type="ECO:0000256" key="7">
    <source>
        <dbReference type="HAMAP-Rule" id="MF_00501"/>
    </source>
</evidence>
<keyword evidence="2 7" id="KW-0699">rRNA-binding</keyword>
<evidence type="ECO:0000256" key="6">
    <source>
        <dbReference type="ARBA" id="ARBA00035687"/>
    </source>
</evidence>
<comment type="caution">
    <text evidence="8">The sequence shown here is derived from an EMBL/GenBank/DDBJ whole genome shotgun (WGS) entry which is preliminary data.</text>
</comment>
<keyword evidence="7" id="KW-0862">Zinc</keyword>
<dbReference type="Proteomes" id="UP000278962">
    <property type="component" value="Unassembled WGS sequence"/>
</dbReference>
<comment type="cofactor">
    <cofactor evidence="7">
        <name>Zn(2+)</name>
        <dbReference type="ChEBI" id="CHEBI:29105"/>
    </cofactor>
    <text evidence="7">Binds 1 zinc ion per subunit.</text>
</comment>
<gene>
    <name evidence="7" type="primary">rpmE</name>
    <name evidence="8" type="ORF">C8N24_1121</name>
</gene>
<dbReference type="OrthoDB" id="9803251at2"/>
<comment type="subunit">
    <text evidence="7">Part of the 50S ribosomal subunit.</text>
</comment>
<dbReference type="NCBIfam" id="TIGR00105">
    <property type="entry name" value="L31"/>
    <property type="match status" value="1"/>
</dbReference>
<dbReference type="Gene3D" id="4.10.830.30">
    <property type="entry name" value="Ribosomal protein L31"/>
    <property type="match status" value="1"/>
</dbReference>
<dbReference type="GO" id="GO:0006412">
    <property type="term" value="P:translation"/>
    <property type="evidence" value="ECO:0007669"/>
    <property type="project" value="UniProtKB-UniRule"/>
</dbReference>
<dbReference type="PROSITE" id="PS01143">
    <property type="entry name" value="RIBOSOMAL_L31"/>
    <property type="match status" value="1"/>
</dbReference>
<feature type="binding site" evidence="7">
    <location>
        <position position="36"/>
    </location>
    <ligand>
        <name>Zn(2+)</name>
        <dbReference type="ChEBI" id="CHEBI:29105"/>
    </ligand>
</feature>
<dbReference type="NCBIfam" id="NF000612">
    <property type="entry name" value="PRK00019.1"/>
    <property type="match status" value="1"/>
</dbReference>
<dbReference type="InterPro" id="IPR034704">
    <property type="entry name" value="Ribosomal_bL28/bL31-like_sf"/>
</dbReference>
<reference evidence="8 9" key="1">
    <citation type="submission" date="2018-10" db="EMBL/GenBank/DDBJ databases">
        <title>Genomic Encyclopedia of Archaeal and Bacterial Type Strains, Phase II (KMG-II): from individual species to whole genera.</title>
        <authorList>
            <person name="Goeker M."/>
        </authorList>
    </citation>
    <scope>NUCLEOTIDE SEQUENCE [LARGE SCALE GENOMIC DNA]</scope>
    <source>
        <strain evidence="8 9">DSM 14954</strain>
    </source>
</reference>
<dbReference type="GO" id="GO:0005840">
    <property type="term" value="C:ribosome"/>
    <property type="evidence" value="ECO:0007669"/>
    <property type="project" value="UniProtKB-KW"/>
</dbReference>
<dbReference type="GO" id="GO:1990904">
    <property type="term" value="C:ribonucleoprotein complex"/>
    <property type="evidence" value="ECO:0007669"/>
    <property type="project" value="UniProtKB-KW"/>
</dbReference>
<name>A0A660L9U5_9ACTN</name>
<dbReference type="HAMAP" id="MF_00501">
    <property type="entry name" value="Ribosomal_bL31_1"/>
    <property type="match status" value="1"/>
</dbReference>
<comment type="function">
    <text evidence="7">Binds the 23S rRNA.</text>
</comment>
<dbReference type="Pfam" id="PF01197">
    <property type="entry name" value="Ribosomal_L31"/>
    <property type="match status" value="1"/>
</dbReference>
<dbReference type="EMBL" id="RBIL01000001">
    <property type="protein sequence ID" value="RKQ91299.1"/>
    <property type="molecule type" value="Genomic_DNA"/>
</dbReference>
<dbReference type="InterPro" id="IPR027491">
    <property type="entry name" value="Ribosomal_bL31_A"/>
</dbReference>
<sequence>MKTEIHPEYAEATVRCTCGNEFVTRSTKGDMHVEICSNCHPFYTGKQKLVDTGGRVERFQRKLAKSGSARAKK</sequence>
<keyword evidence="3 7" id="KW-0694">RNA-binding</keyword>
<dbReference type="NCBIfam" id="NF001809">
    <property type="entry name" value="PRK00528.1"/>
    <property type="match status" value="1"/>
</dbReference>
<accession>A0A660L9U5</accession>
<dbReference type="PRINTS" id="PR01249">
    <property type="entry name" value="RIBOSOMALL31"/>
</dbReference>
<evidence type="ECO:0000313" key="9">
    <source>
        <dbReference type="Proteomes" id="UP000278962"/>
    </source>
</evidence>
<dbReference type="GO" id="GO:0003735">
    <property type="term" value="F:structural constituent of ribosome"/>
    <property type="evidence" value="ECO:0007669"/>
    <property type="project" value="InterPro"/>
</dbReference>